<feature type="transmembrane region" description="Helical" evidence="1">
    <location>
        <begin position="217"/>
        <end position="235"/>
    </location>
</feature>
<organism evidence="2 3">
    <name type="scientific">Helicobacter jaachi</name>
    <dbReference type="NCBI Taxonomy" id="1677920"/>
    <lineage>
        <taxon>Bacteria</taxon>
        <taxon>Pseudomonadati</taxon>
        <taxon>Campylobacterota</taxon>
        <taxon>Epsilonproteobacteria</taxon>
        <taxon>Campylobacterales</taxon>
        <taxon>Helicobacteraceae</taxon>
        <taxon>Helicobacter</taxon>
    </lineage>
</organism>
<protein>
    <recommendedName>
        <fullName evidence="4">Transmembrane protein</fullName>
    </recommendedName>
</protein>
<feature type="transmembrane region" description="Helical" evidence="1">
    <location>
        <begin position="392"/>
        <end position="415"/>
    </location>
</feature>
<feature type="transmembrane region" description="Helical" evidence="1">
    <location>
        <begin position="188"/>
        <end position="210"/>
    </location>
</feature>
<gene>
    <name evidence="2" type="ORF">LS71_008745</name>
</gene>
<evidence type="ECO:0000313" key="3">
    <source>
        <dbReference type="Proteomes" id="UP000029733"/>
    </source>
</evidence>
<name>A0A4U8T699_9HELI</name>
<dbReference type="AlphaFoldDB" id="A0A4U8T699"/>
<evidence type="ECO:0000256" key="1">
    <source>
        <dbReference type="SAM" id="Phobius"/>
    </source>
</evidence>
<dbReference type="OrthoDB" id="5295665at2"/>
<feature type="transmembrane region" description="Helical" evidence="1">
    <location>
        <begin position="83"/>
        <end position="103"/>
    </location>
</feature>
<feature type="transmembrane region" description="Helical" evidence="1">
    <location>
        <begin position="109"/>
        <end position="136"/>
    </location>
</feature>
<feature type="transmembrane region" description="Helical" evidence="1">
    <location>
        <begin position="143"/>
        <end position="168"/>
    </location>
</feature>
<feature type="transmembrane region" description="Helical" evidence="1">
    <location>
        <begin position="12"/>
        <end position="39"/>
    </location>
</feature>
<feature type="transmembrane region" description="Helical" evidence="1">
    <location>
        <begin position="45"/>
        <end position="71"/>
    </location>
</feature>
<evidence type="ECO:0000313" key="2">
    <source>
        <dbReference type="EMBL" id="TLD95110.1"/>
    </source>
</evidence>
<dbReference type="STRING" id="1677920.LS71_07120"/>
<dbReference type="Proteomes" id="UP000029733">
    <property type="component" value="Unassembled WGS sequence"/>
</dbReference>
<evidence type="ECO:0008006" key="4">
    <source>
        <dbReference type="Google" id="ProtNLM"/>
    </source>
</evidence>
<reference evidence="2 3" key="1">
    <citation type="journal article" date="2014" name="Genome Announc.">
        <title>Draft genome sequences of eight enterohepatic helicobacter species isolated from both laboratory and wild rodents.</title>
        <authorList>
            <person name="Sheh A."/>
            <person name="Shen Z."/>
            <person name="Fox J.G."/>
        </authorList>
    </citation>
    <scope>NUCLEOTIDE SEQUENCE [LARGE SCALE GENOMIC DNA]</scope>
    <source>
        <strain evidence="2 3">MIT 09-6949</strain>
    </source>
</reference>
<feature type="transmembrane region" description="Helical" evidence="1">
    <location>
        <begin position="241"/>
        <end position="260"/>
    </location>
</feature>
<dbReference type="EMBL" id="JRPR02000012">
    <property type="protein sequence ID" value="TLD95110.1"/>
    <property type="molecule type" value="Genomic_DNA"/>
</dbReference>
<feature type="transmembrane region" description="Helical" evidence="1">
    <location>
        <begin position="315"/>
        <end position="344"/>
    </location>
</feature>
<proteinExistence type="predicted"/>
<keyword evidence="1" id="KW-0472">Membrane</keyword>
<sequence length="443" mass="48658">MYQGISLTQAPPFGVVISFFLNAFGFLCLAGIMCGILAFTDNVSALPAFVHIFTIGIFLSVMFGALCQMLPVLAGVRIKGVQIVSCVSICTLDIGLCALIGAFLGFGAIYFIIAMIGLNLGIFGFILSVMCSLFGIKHFTPTIYYMLAALGCLCAVSVLGAIMLGAYAGLWSVEDYISMRQMHFVLGGFGWIFLLIVGVCLQVLPMFYVAQNFSKSLYAFILPLMLCVAVFALVLGQHSALFASLSLVSLYFGINAIFRLKNRKRKIKDSSMPLWFLGFWLLIVLGAWLMVQAIIESSLLDSIMPKNFALISLFAYGNGVLFGGFCLCIISAMIFKIVPFLAWFHLIFKSIANVPNMRDFVPARYIKALSILLIFTLFNLACLAYKMWFICWILAGIGLCGMGSLGFWLILRCFISYKRILKRSSPIEAGLNTLAAANAPYSR</sequence>
<accession>A0A4U8T699</accession>
<keyword evidence="1" id="KW-0812">Transmembrane</keyword>
<dbReference type="RefSeq" id="WP_034355774.1">
    <property type="nucleotide sequence ID" value="NZ_JRPR02000012.1"/>
</dbReference>
<keyword evidence="3" id="KW-1185">Reference proteome</keyword>
<keyword evidence="1" id="KW-1133">Transmembrane helix</keyword>
<feature type="transmembrane region" description="Helical" evidence="1">
    <location>
        <begin position="272"/>
        <end position="295"/>
    </location>
</feature>
<comment type="caution">
    <text evidence="2">The sequence shown here is derived from an EMBL/GenBank/DDBJ whole genome shotgun (WGS) entry which is preliminary data.</text>
</comment>
<feature type="transmembrane region" description="Helical" evidence="1">
    <location>
        <begin position="365"/>
        <end position="386"/>
    </location>
</feature>